<proteinExistence type="inferred from homology"/>
<dbReference type="OrthoDB" id="337750at2759"/>
<keyword evidence="6" id="KW-0256">Endoplasmic reticulum</keyword>
<evidence type="ECO:0000256" key="8">
    <source>
        <dbReference type="ARBA" id="ARBA00022989"/>
    </source>
</evidence>
<evidence type="ECO:0008006" key="15">
    <source>
        <dbReference type="Google" id="ProtNLM"/>
    </source>
</evidence>
<evidence type="ECO:0000256" key="3">
    <source>
        <dbReference type="ARBA" id="ARBA00009727"/>
    </source>
</evidence>
<feature type="transmembrane region" description="Helical" evidence="12">
    <location>
        <begin position="551"/>
        <end position="575"/>
    </location>
</feature>
<feature type="transmembrane region" description="Helical" evidence="12">
    <location>
        <begin position="678"/>
        <end position="699"/>
    </location>
</feature>
<evidence type="ECO:0000313" key="14">
    <source>
        <dbReference type="Proteomes" id="UP000053327"/>
    </source>
</evidence>
<feature type="region of interest" description="Disordered" evidence="11">
    <location>
        <begin position="1"/>
        <end position="25"/>
    </location>
</feature>
<feature type="compositionally biased region" description="Polar residues" evidence="11">
    <location>
        <begin position="257"/>
        <end position="275"/>
    </location>
</feature>
<dbReference type="GO" id="GO:0000139">
    <property type="term" value="C:Golgi membrane"/>
    <property type="evidence" value="ECO:0007669"/>
    <property type="project" value="UniProtKB-SubCell"/>
</dbReference>
<evidence type="ECO:0000256" key="12">
    <source>
        <dbReference type="SAM" id="Phobius"/>
    </source>
</evidence>
<evidence type="ECO:0000256" key="2">
    <source>
        <dbReference type="ARBA" id="ARBA00004653"/>
    </source>
</evidence>
<reference evidence="13 14" key="1">
    <citation type="submission" date="2011-08" db="EMBL/GenBank/DDBJ databases">
        <title>The Genome Sequence of Plasmodium vivax Brazil I.</title>
        <authorList>
            <consortium name="The Broad Institute Genome Sequencing Platform"/>
            <consortium name="The Broad Institute Genome Sequencing Center for Infectious Disease"/>
            <person name="Neafsey D."/>
            <person name="Carlton J."/>
            <person name="Barnwell J."/>
            <person name="Collins W."/>
            <person name="Escalante A."/>
            <person name="Mullikin J."/>
            <person name="Saul A."/>
            <person name="Guigo R."/>
            <person name="Camara F."/>
            <person name="Young S.K."/>
            <person name="Zeng Q."/>
            <person name="Gargeya S."/>
            <person name="Fitzgerald M."/>
            <person name="Haas B."/>
            <person name="Abouelleil A."/>
            <person name="Alvarado L."/>
            <person name="Arachchi H.M."/>
            <person name="Berlin A."/>
            <person name="Brown A."/>
            <person name="Chapman S.B."/>
            <person name="Chen Z."/>
            <person name="Dunbar C."/>
            <person name="Freedman E."/>
            <person name="Gearin G."/>
            <person name="Gellesch M."/>
            <person name="Goldberg J."/>
            <person name="Griggs A."/>
            <person name="Gujja S."/>
            <person name="Heiman D."/>
            <person name="Howarth C."/>
            <person name="Larson L."/>
            <person name="Lui A."/>
            <person name="MacDonald P.J.P."/>
            <person name="Montmayeur A."/>
            <person name="Murphy C."/>
            <person name="Neiman D."/>
            <person name="Pearson M."/>
            <person name="Priest M."/>
            <person name="Roberts A."/>
            <person name="Saif S."/>
            <person name="Shea T."/>
            <person name="Shenoy N."/>
            <person name="Sisk P."/>
            <person name="Stolte C."/>
            <person name="Sykes S."/>
            <person name="Wortman J."/>
            <person name="Nusbaum C."/>
            <person name="Birren B."/>
        </authorList>
    </citation>
    <scope>NUCLEOTIDE SEQUENCE [LARGE SCALE GENOMIC DNA]</scope>
    <source>
        <strain evidence="13 14">Brazil I</strain>
    </source>
</reference>
<evidence type="ECO:0000256" key="5">
    <source>
        <dbReference type="ARBA" id="ARBA00022692"/>
    </source>
</evidence>
<feature type="transmembrane region" description="Helical" evidence="12">
    <location>
        <begin position="519"/>
        <end position="539"/>
    </location>
</feature>
<dbReference type="Pfam" id="PF03878">
    <property type="entry name" value="YIF1"/>
    <property type="match status" value="1"/>
</dbReference>
<gene>
    <name evidence="13" type="ORF">PVBG_02560</name>
</gene>
<keyword evidence="10 12" id="KW-0472">Membrane</keyword>
<dbReference type="GO" id="GO:0006888">
    <property type="term" value="P:endoplasmic reticulum to Golgi vesicle-mediated transport"/>
    <property type="evidence" value="ECO:0007669"/>
    <property type="project" value="InterPro"/>
</dbReference>
<keyword evidence="9" id="KW-0333">Golgi apparatus</keyword>
<evidence type="ECO:0000313" key="13">
    <source>
        <dbReference type="EMBL" id="KMZ88099.1"/>
    </source>
</evidence>
<dbReference type="Proteomes" id="UP000053327">
    <property type="component" value="Unassembled WGS sequence"/>
</dbReference>
<evidence type="ECO:0000256" key="10">
    <source>
        <dbReference type="ARBA" id="ARBA00023136"/>
    </source>
</evidence>
<comment type="subcellular location">
    <subcellularLocation>
        <location evidence="1">Endoplasmic reticulum membrane</location>
        <topology evidence="1">Multi-pass membrane protein</topology>
    </subcellularLocation>
    <subcellularLocation>
        <location evidence="2">Golgi apparatus membrane</location>
        <topology evidence="2">Multi-pass membrane protein</topology>
    </subcellularLocation>
</comment>
<name>A0A0J9SYZ4_PLAV1</name>
<dbReference type="GO" id="GO:0015031">
    <property type="term" value="P:protein transport"/>
    <property type="evidence" value="ECO:0007669"/>
    <property type="project" value="UniProtKB-KW"/>
</dbReference>
<evidence type="ECO:0000256" key="6">
    <source>
        <dbReference type="ARBA" id="ARBA00022824"/>
    </source>
</evidence>
<organism evidence="13 14">
    <name type="scientific">Plasmodium vivax (strain Brazil I)</name>
    <dbReference type="NCBI Taxonomy" id="1033975"/>
    <lineage>
        <taxon>Eukaryota</taxon>
        <taxon>Sar</taxon>
        <taxon>Alveolata</taxon>
        <taxon>Apicomplexa</taxon>
        <taxon>Aconoidasida</taxon>
        <taxon>Haemosporida</taxon>
        <taxon>Plasmodiidae</taxon>
        <taxon>Plasmodium</taxon>
        <taxon>Plasmodium (Plasmodium)</taxon>
    </lineage>
</organism>
<dbReference type="GO" id="GO:0005789">
    <property type="term" value="C:endoplasmic reticulum membrane"/>
    <property type="evidence" value="ECO:0007669"/>
    <property type="project" value="UniProtKB-SubCell"/>
</dbReference>
<dbReference type="GO" id="GO:0030134">
    <property type="term" value="C:COPII-coated ER to Golgi transport vesicle"/>
    <property type="evidence" value="ECO:0007669"/>
    <property type="project" value="TreeGrafter"/>
</dbReference>
<feature type="region of interest" description="Disordered" evidence="11">
    <location>
        <begin position="479"/>
        <end position="498"/>
    </location>
</feature>
<protein>
    <recommendedName>
        <fullName evidence="15">C-13 antigen</fullName>
    </recommendedName>
</protein>
<evidence type="ECO:0000256" key="1">
    <source>
        <dbReference type="ARBA" id="ARBA00004477"/>
    </source>
</evidence>
<comment type="similarity">
    <text evidence="3">Belongs to the YIF1 family.</text>
</comment>
<keyword evidence="4" id="KW-0813">Transport</keyword>
<dbReference type="EMBL" id="KQ234770">
    <property type="protein sequence ID" value="KMZ88099.1"/>
    <property type="molecule type" value="Genomic_DNA"/>
</dbReference>
<feature type="transmembrane region" description="Helical" evidence="12">
    <location>
        <begin position="714"/>
        <end position="736"/>
    </location>
</feature>
<dbReference type="InterPro" id="IPR005578">
    <property type="entry name" value="Yif1_fam"/>
</dbReference>
<keyword evidence="8 12" id="KW-1133">Transmembrane helix</keyword>
<dbReference type="GO" id="GO:0005793">
    <property type="term" value="C:endoplasmic reticulum-Golgi intermediate compartment"/>
    <property type="evidence" value="ECO:0007669"/>
    <property type="project" value="TreeGrafter"/>
</dbReference>
<dbReference type="AlphaFoldDB" id="A0A0J9SYZ4"/>
<keyword evidence="5 12" id="KW-0812">Transmembrane</keyword>
<dbReference type="PANTHER" id="PTHR14083">
    <property type="entry name" value="YIP1 INTERACTING FACTOR HOMOLOG YIF1 PROTEIN"/>
    <property type="match status" value="1"/>
</dbReference>
<evidence type="ECO:0000256" key="7">
    <source>
        <dbReference type="ARBA" id="ARBA00022927"/>
    </source>
</evidence>
<accession>A0A0J9SYZ4</accession>
<evidence type="ECO:0000256" key="4">
    <source>
        <dbReference type="ARBA" id="ARBA00022448"/>
    </source>
</evidence>
<keyword evidence="7" id="KW-0653">Protein transport</keyword>
<evidence type="ECO:0000256" key="11">
    <source>
        <dbReference type="SAM" id="MobiDB-lite"/>
    </source>
</evidence>
<feature type="region of interest" description="Disordered" evidence="11">
    <location>
        <begin position="257"/>
        <end position="284"/>
    </location>
</feature>
<evidence type="ECO:0000256" key="9">
    <source>
        <dbReference type="ARBA" id="ARBA00023034"/>
    </source>
</evidence>
<sequence length="737" mass="80848">MNYNNSYADGNMHGRRKVNNAKEKEQESWSNMNYVRNSQMNLAGRPGADAMMGHRSYADASPSESNVERSLPVGPGYEQAGPPIYSLDADAGHVGGHVGGHMGGQFGGNVGGNLGNRAGANFQHGFLNPNDLGAANAPSATPPSYVNAHPVWGGKRSEFYGPSEASHAASGANGGGYPTVGGPFHPGGANANPNFYNTSKVPSQEGRREGMYPHHVGPKNEVQGGDNRLHFVNDSMYNQQEMKTQVFIPSQPFKGENSNMSGSQVSTSAFPQSERWSNRTDDVEPKASKGIMHNIFESLTSTVQTNDPINNLMKQKVANMVMSEIEKKIESHDTSFIGNKLALLRGYFDVTHSYVVNKILFILVPYVYIRKALCESRTYYVYSHLERMIGSGHHSKSYTSAFSLNKGGSTQGYARGAEESASLIKGTASDPFAQNQGFFFNPKGVSDVRSGVGSDVRSGVGSDVRSGVGSDMGSDVRNGLGGGVGSGPDAQRGIPGRHNSNDINYVDYSSNMGIFKADLYIPLMSSITYILLYTLTVTAQKNNFVFNPDNLFSITSYVFLLLFFETAIIKFLFLLTCRDINLSFLHILSFISYKFVILCGLIVTKFFFYLLHFTCASLYGVTEDMIEKAESEVNVLESKNPHNAFKSMSGAPPPSSGFSPYGVVLFLNSRTMYRLTQIYFYVTVSVQMMQLFKSIHLYVHDNSSLSNHLNVKRINILILIFSLSQIFLCWILTPYFA</sequence>
<dbReference type="PANTHER" id="PTHR14083:SF0">
    <property type="entry name" value="YIP1D-INTERACTING FACTOR 1, ISOFORM C"/>
    <property type="match status" value="1"/>
</dbReference>